<accession>A0ABR7IAI1</accession>
<sequence>MKNLIICVFVALTGICCLGTVCAISGRNAREMELKANLGTAVETTVEREMKKAESGTEEETDESIFLAEAVAAITAELRTDSDVCVRIWGADEKKGLLGMEVEEMFRYPNGREGRVSYSRTAILDKEKDKKGSHTVKFYWNKEDMQADADCYKSFVVADGEKIKEPCTPKADGMVFEGWHDWNDYIADFSQEVQEDIVYYGAWSK</sequence>
<dbReference type="Gene3D" id="2.60.40.4270">
    <property type="entry name" value="Listeria-Bacteroides repeat domain"/>
    <property type="match status" value="1"/>
</dbReference>
<reference evidence="1 2" key="1">
    <citation type="submission" date="2020-08" db="EMBL/GenBank/DDBJ databases">
        <title>Genome public.</title>
        <authorList>
            <person name="Liu C."/>
            <person name="Sun Q."/>
        </authorList>
    </citation>
    <scope>NUCLEOTIDE SEQUENCE [LARGE SCALE GENOMIC DNA]</scope>
    <source>
        <strain evidence="1 2">BX0805</strain>
    </source>
</reference>
<dbReference type="Proteomes" id="UP000621540">
    <property type="component" value="Unassembled WGS sequence"/>
</dbReference>
<keyword evidence="2" id="KW-1185">Reference proteome</keyword>
<comment type="caution">
    <text evidence="1">The sequence shown here is derived from an EMBL/GenBank/DDBJ whole genome shotgun (WGS) entry which is preliminary data.</text>
</comment>
<gene>
    <name evidence="1" type="ORF">H8Z76_07910</name>
</gene>
<dbReference type="EMBL" id="JACOQH010000005">
    <property type="protein sequence ID" value="MBC5753950.1"/>
    <property type="molecule type" value="Genomic_DNA"/>
</dbReference>
<evidence type="ECO:0000313" key="1">
    <source>
        <dbReference type="EMBL" id="MBC5753950.1"/>
    </source>
</evidence>
<evidence type="ECO:0008006" key="3">
    <source>
        <dbReference type="Google" id="ProtNLM"/>
    </source>
</evidence>
<dbReference type="RefSeq" id="WP_022515150.1">
    <property type="nucleotide sequence ID" value="NZ_JACOQH010000005.1"/>
</dbReference>
<organism evidence="1 2">
    <name type="scientific">Roseburia yibonii</name>
    <dbReference type="NCBI Taxonomy" id="2763063"/>
    <lineage>
        <taxon>Bacteria</taxon>
        <taxon>Bacillati</taxon>
        <taxon>Bacillota</taxon>
        <taxon>Clostridia</taxon>
        <taxon>Lachnospirales</taxon>
        <taxon>Lachnospiraceae</taxon>
        <taxon>Roseburia</taxon>
    </lineage>
</organism>
<name>A0ABR7IAI1_9FIRM</name>
<evidence type="ECO:0000313" key="2">
    <source>
        <dbReference type="Proteomes" id="UP000621540"/>
    </source>
</evidence>
<protein>
    <recommendedName>
        <fullName evidence="3">Listeria-Bacteroides repeat domain (List_Bact_rpt)</fullName>
    </recommendedName>
</protein>
<dbReference type="InterPro" id="IPR042229">
    <property type="entry name" value="Listeria/Bacterioides_rpt_sf"/>
</dbReference>
<proteinExistence type="predicted"/>